<proteinExistence type="predicted"/>
<name>A0A8H5FIU9_9AGAR</name>
<evidence type="ECO:0000313" key="3">
    <source>
        <dbReference type="Proteomes" id="UP000541558"/>
    </source>
</evidence>
<gene>
    <name evidence="2" type="ORF">D9611_012498</name>
</gene>
<keyword evidence="3" id="KW-1185">Reference proteome</keyword>
<dbReference type="EMBL" id="JAACJK010000014">
    <property type="protein sequence ID" value="KAF5338399.1"/>
    <property type="molecule type" value="Genomic_DNA"/>
</dbReference>
<protein>
    <submittedName>
        <fullName evidence="2">Uncharacterized protein</fullName>
    </submittedName>
</protein>
<dbReference type="Proteomes" id="UP000541558">
    <property type="component" value="Unassembled WGS sequence"/>
</dbReference>
<feature type="compositionally biased region" description="Basic and acidic residues" evidence="1">
    <location>
        <begin position="44"/>
        <end position="53"/>
    </location>
</feature>
<evidence type="ECO:0000313" key="2">
    <source>
        <dbReference type="EMBL" id="KAF5338399.1"/>
    </source>
</evidence>
<dbReference type="AlphaFoldDB" id="A0A8H5FIU9"/>
<evidence type="ECO:0000256" key="1">
    <source>
        <dbReference type="SAM" id="MobiDB-lite"/>
    </source>
</evidence>
<comment type="caution">
    <text evidence="2">The sequence shown here is derived from an EMBL/GenBank/DDBJ whole genome shotgun (WGS) entry which is preliminary data.</text>
</comment>
<accession>A0A8H5FIU9</accession>
<organism evidence="2 3">
    <name type="scientific">Ephemerocybe angulata</name>
    <dbReference type="NCBI Taxonomy" id="980116"/>
    <lineage>
        <taxon>Eukaryota</taxon>
        <taxon>Fungi</taxon>
        <taxon>Dikarya</taxon>
        <taxon>Basidiomycota</taxon>
        <taxon>Agaricomycotina</taxon>
        <taxon>Agaricomycetes</taxon>
        <taxon>Agaricomycetidae</taxon>
        <taxon>Agaricales</taxon>
        <taxon>Agaricineae</taxon>
        <taxon>Psathyrellaceae</taxon>
        <taxon>Ephemerocybe</taxon>
    </lineage>
</organism>
<sequence length="64" mass="7243">MNEVSPSLEQIDYFNIGSPAAPQTSQRASQEKCAHRRPQPRSLESTRDMAQHKDTIERIAKAFS</sequence>
<feature type="region of interest" description="Disordered" evidence="1">
    <location>
        <begin position="1"/>
        <end position="53"/>
    </location>
</feature>
<reference evidence="2 3" key="1">
    <citation type="journal article" date="2020" name="ISME J.">
        <title>Uncovering the hidden diversity of litter-decomposition mechanisms in mushroom-forming fungi.</title>
        <authorList>
            <person name="Floudas D."/>
            <person name="Bentzer J."/>
            <person name="Ahren D."/>
            <person name="Johansson T."/>
            <person name="Persson P."/>
            <person name="Tunlid A."/>
        </authorList>
    </citation>
    <scope>NUCLEOTIDE SEQUENCE [LARGE SCALE GENOMIC DNA]</scope>
    <source>
        <strain evidence="2 3">CBS 175.51</strain>
    </source>
</reference>
<dbReference type="OrthoDB" id="3008454at2759"/>